<evidence type="ECO:0000313" key="2">
    <source>
        <dbReference type="EMBL" id="QFZ75557.1"/>
    </source>
</evidence>
<keyword evidence="1" id="KW-1133">Transmembrane helix</keyword>
<dbReference type="Proteomes" id="UP000326179">
    <property type="component" value="Chromosome"/>
</dbReference>
<feature type="transmembrane region" description="Helical" evidence="1">
    <location>
        <begin position="158"/>
        <end position="180"/>
    </location>
</feature>
<dbReference type="RefSeq" id="WP_153289818.1">
    <property type="nucleotide sequence ID" value="NZ_CP045643.1"/>
</dbReference>
<gene>
    <name evidence="2" type="ORF">GFH48_21895</name>
</gene>
<evidence type="ECO:0000313" key="3">
    <source>
        <dbReference type="Proteomes" id="UP000326179"/>
    </source>
</evidence>
<protein>
    <recommendedName>
        <fullName evidence="4">ABC transporter permease</fullName>
    </recommendedName>
</protein>
<keyword evidence="1" id="KW-0812">Transmembrane</keyword>
<feature type="transmembrane region" description="Helical" evidence="1">
    <location>
        <begin position="115"/>
        <end position="138"/>
    </location>
</feature>
<proteinExistence type="predicted"/>
<keyword evidence="1" id="KW-0472">Membrane</keyword>
<sequence length="312" mass="33033">MNAVNGLPWTVLRVHRPALALWSGFVAAFTGLLVWAVAVKAGKARAELVHCAHHANTCSTLATADYGDVMRWGAVVVCYSFYAVAAWAGACLVARELESGTARLAWTQSVSPVRWLTAQLAVPALVVTLGGAVLVSMFRWGWSNNPDRLDDGWSGFSTFVALGPATVAYALCALAVGALAGLLLGRALPALGVTLAVMLLLNQTLGTLRAGLWPEVTRTGATEAALPHRAWQLEGGVLVHGRRVADPDYGHCVGTAARISRCAAEHGITGHYTVYQPLSHFWPLHLVETGIVLAVAGAATATAFRLLRRRTA</sequence>
<dbReference type="KEGG" id="sfy:GFH48_21895"/>
<reference evidence="2 3" key="1">
    <citation type="submission" date="2019-10" db="EMBL/GenBank/DDBJ databases">
        <title>A novel species.</title>
        <authorList>
            <person name="Gao J."/>
        </authorList>
    </citation>
    <scope>NUCLEOTIDE SEQUENCE [LARGE SCALE GENOMIC DNA]</scope>
    <source>
        <strain evidence="2 3">QMT-28</strain>
    </source>
</reference>
<name>A0A5Q0LG99_9ACTN</name>
<accession>A0A5Q0LG99</accession>
<keyword evidence="3" id="KW-1185">Reference proteome</keyword>
<feature type="transmembrane region" description="Helical" evidence="1">
    <location>
        <begin position="72"/>
        <end position="94"/>
    </location>
</feature>
<feature type="transmembrane region" description="Helical" evidence="1">
    <location>
        <begin position="282"/>
        <end position="307"/>
    </location>
</feature>
<dbReference type="EMBL" id="CP045643">
    <property type="protein sequence ID" value="QFZ75557.1"/>
    <property type="molecule type" value="Genomic_DNA"/>
</dbReference>
<dbReference type="AlphaFoldDB" id="A0A5Q0LG99"/>
<organism evidence="2 3">
    <name type="scientific">Streptomyces fagopyri</name>
    <dbReference type="NCBI Taxonomy" id="2662397"/>
    <lineage>
        <taxon>Bacteria</taxon>
        <taxon>Bacillati</taxon>
        <taxon>Actinomycetota</taxon>
        <taxon>Actinomycetes</taxon>
        <taxon>Kitasatosporales</taxon>
        <taxon>Streptomycetaceae</taxon>
        <taxon>Streptomyces</taxon>
    </lineage>
</organism>
<feature type="transmembrane region" description="Helical" evidence="1">
    <location>
        <begin position="187"/>
        <end position="205"/>
    </location>
</feature>
<feature type="transmembrane region" description="Helical" evidence="1">
    <location>
        <begin position="19"/>
        <end position="38"/>
    </location>
</feature>
<evidence type="ECO:0008006" key="4">
    <source>
        <dbReference type="Google" id="ProtNLM"/>
    </source>
</evidence>
<evidence type="ECO:0000256" key="1">
    <source>
        <dbReference type="SAM" id="Phobius"/>
    </source>
</evidence>